<evidence type="ECO:0000256" key="1">
    <source>
        <dbReference type="SAM" id="MobiDB-lite"/>
    </source>
</evidence>
<sequence length="468" mass="52165">MSPPDVPAMRKPSMPYGKRPIRPGNSTQQRESFDSNKNEAAGEQAYERISQQARRIEYKANAQRAVDTVFSRGKPAARDKAAIHDSPSSNGLKRTGVLHRNKSDSDNNGEARDIAEAVARSLVDNEGAAPEAADIAKAITMSLSTHNKPPSPSRAVGTYDVLEVLRDVMEACMKCLDESIQEQEMVSACQMAACIKSWQSTISSVVYAATTAEDQRIKDLKVQLCFDQKVQENHQKEISKLNQMWEAKVLEMQCEWQKQMVKTCEAQIAEQKSASLYKATLDEQHRIVEHSHLRTVKSALSYVHDEVSQLSRDLAALRSEHAATITELKKRLHESSFLKQKAERLADANTALRQAQNTKDNEKKQETEKLIQTYEARVKTLQGTAMPVEANTVSRPTQGRATPSELFPSKTKEPPDKEQAGCQPTRSDPTRRPGSSVSPHKRKLDGDMSSQAEGVDQPRKRAKARSME</sequence>
<feature type="compositionally biased region" description="Basic and acidic residues" evidence="1">
    <location>
        <begin position="101"/>
        <end position="110"/>
    </location>
</feature>
<gene>
    <name evidence="2" type="ORF">PTTW11_09556</name>
</gene>
<proteinExistence type="predicted"/>
<feature type="compositionally biased region" description="Polar residues" evidence="1">
    <location>
        <begin position="391"/>
        <end position="401"/>
    </location>
</feature>
<organism evidence="2 3">
    <name type="scientific">Pyrenophora teres f. teres</name>
    <dbReference type="NCBI Taxonomy" id="97479"/>
    <lineage>
        <taxon>Eukaryota</taxon>
        <taxon>Fungi</taxon>
        <taxon>Dikarya</taxon>
        <taxon>Ascomycota</taxon>
        <taxon>Pezizomycotina</taxon>
        <taxon>Dothideomycetes</taxon>
        <taxon>Pleosporomycetidae</taxon>
        <taxon>Pleosporales</taxon>
        <taxon>Pleosporineae</taxon>
        <taxon>Pleosporaceae</taxon>
        <taxon>Pyrenophora</taxon>
    </lineage>
</organism>
<feature type="region of interest" description="Disordered" evidence="1">
    <location>
        <begin position="72"/>
        <end position="110"/>
    </location>
</feature>
<feature type="region of interest" description="Disordered" evidence="1">
    <location>
        <begin position="382"/>
        <end position="468"/>
    </location>
</feature>
<accession>A0A6S6WCS2</accession>
<dbReference type="AlphaFoldDB" id="A0A6S6WCS2"/>
<dbReference type="Proteomes" id="UP000472372">
    <property type="component" value="Chromosome 9"/>
</dbReference>
<name>A0A6S6WCS2_9PLEO</name>
<evidence type="ECO:0000313" key="2">
    <source>
        <dbReference type="EMBL" id="CAE7206464.1"/>
    </source>
</evidence>
<feature type="compositionally biased region" description="Polar residues" evidence="1">
    <location>
        <begin position="422"/>
        <end position="438"/>
    </location>
</feature>
<feature type="compositionally biased region" description="Basic and acidic residues" evidence="1">
    <location>
        <begin position="410"/>
        <end position="419"/>
    </location>
</feature>
<feature type="region of interest" description="Disordered" evidence="1">
    <location>
        <begin position="1"/>
        <end position="46"/>
    </location>
</feature>
<reference evidence="2" key="1">
    <citation type="submission" date="2021-02" db="EMBL/GenBank/DDBJ databases">
        <authorList>
            <person name="Syme A R."/>
            <person name="Syme A R."/>
            <person name="Moolhuijzen P."/>
        </authorList>
    </citation>
    <scope>NUCLEOTIDE SEQUENCE</scope>
    <source>
        <strain evidence="2">W1-1</strain>
    </source>
</reference>
<evidence type="ECO:0000313" key="3">
    <source>
        <dbReference type="Proteomes" id="UP000472372"/>
    </source>
</evidence>
<dbReference type="EMBL" id="HG992985">
    <property type="protein sequence ID" value="CAE7206464.1"/>
    <property type="molecule type" value="Genomic_DNA"/>
</dbReference>
<protein>
    <submittedName>
        <fullName evidence="2">Uncharacterized protein</fullName>
    </submittedName>
</protein>